<accession>A0A1W6NWH8</accession>
<reference evidence="1 2" key="1">
    <citation type="submission" date="2017-02" db="EMBL/GenBank/DDBJ databases">
        <title>Ketogulonicigenium robustum SPU B003 Genome sequencing and assembly.</title>
        <authorList>
            <person name="Li Y."/>
            <person name="Liu L."/>
            <person name="Wang C."/>
            <person name="Zhang M."/>
            <person name="Zhang T."/>
            <person name="Zhang Y."/>
        </authorList>
    </citation>
    <scope>NUCLEOTIDE SEQUENCE [LARGE SCALE GENOMIC DNA]</scope>
    <source>
        <strain evidence="1 2">SPU_B003</strain>
    </source>
</reference>
<name>A0A1W6NWH8_9RHOB</name>
<proteinExistence type="predicted"/>
<protein>
    <submittedName>
        <fullName evidence="1">Uncharacterized protein</fullName>
    </submittedName>
</protein>
<sequence>MLDLGFSGPDATARCNPSAKAPAMIAVVFVVAARGMCN</sequence>
<evidence type="ECO:0000313" key="1">
    <source>
        <dbReference type="EMBL" id="ARO13554.1"/>
    </source>
</evidence>
<keyword evidence="2" id="KW-1185">Reference proteome</keyword>
<dbReference type="STRING" id="92947.BVG79_00194"/>
<dbReference type="KEGG" id="kro:BVG79_00194"/>
<gene>
    <name evidence="1" type="ORF">BVG79_00194</name>
</gene>
<organism evidence="1 2">
    <name type="scientific">Ketogulonicigenium robustum</name>
    <dbReference type="NCBI Taxonomy" id="92947"/>
    <lineage>
        <taxon>Bacteria</taxon>
        <taxon>Pseudomonadati</taxon>
        <taxon>Pseudomonadota</taxon>
        <taxon>Alphaproteobacteria</taxon>
        <taxon>Rhodobacterales</taxon>
        <taxon>Roseobacteraceae</taxon>
        <taxon>Ketogulonicigenium</taxon>
    </lineage>
</organism>
<evidence type="ECO:0000313" key="2">
    <source>
        <dbReference type="Proteomes" id="UP000242447"/>
    </source>
</evidence>
<dbReference type="EMBL" id="CP019937">
    <property type="protein sequence ID" value="ARO13554.1"/>
    <property type="molecule type" value="Genomic_DNA"/>
</dbReference>
<dbReference type="Proteomes" id="UP000242447">
    <property type="component" value="Chromosome"/>
</dbReference>
<dbReference type="AlphaFoldDB" id="A0A1W6NWH8"/>